<evidence type="ECO:0000256" key="1">
    <source>
        <dbReference type="SAM" id="SignalP"/>
    </source>
</evidence>
<keyword evidence="4" id="KW-1185">Reference proteome</keyword>
<sequence>MLAACAGFIVAASHAEAATAETHDVCRNLVDDKANGPGGERGVTTADLIGLRDIGPNLGTDLPSSPLALSPDGKRLAFVMSRADPALNDYCQALVTIDASSQAPARILDLGTGLIIGAPTIRGFRRINGSPIINVPRWSSDGRYIAYLVSIRGIPQARVISTESGSMLFTTASETAVRQVGWTPGGRLLFGNEPQAAQLEAEIDLRGRDGFLYDDSFVPKRDARPSIAGPVPIEFHSSTAFGTDIRRASNEELSANANGAIQLKGLFRRAAGSQRIVAQLVQRELGSITSPIDLWLQHADGRRRRCDNYRCADGILNMWWTANGRKLLFLRRAGWGKSELQLYSWDMKSVPVALFSTDDLVTGCEMDSDSDTLICLHETSIRPRRIVRINVNTGAMTALFDPNPSFRNLSMGSVERLHWINDIGIESFGDLVLPRKRPPNGKVPLVVVQYLTRGFLRGGVGDEYPIFPLAEHGFAVLSLQRPPDYYTTVRDGSVRTATDAYAVNQTNWNDRRSVHSALMKGIHLIVSRGYIDMDRIGITGLSDGTSTVQFALVNSPDLFAAASVSTGFQEAKSTQIYGGSAWAAELLAMGYPSLKGEQNYFWQNFSIERNIEKIHLPILMQVSDNEYLTAMETYGVLRANNRPIELYIFPNEDHIKNSPTHRLAIYNRNIRWFEFWLNQQSLPKKSDPEHSRWSAMRTEQ</sequence>
<dbReference type="GO" id="GO:0008236">
    <property type="term" value="F:serine-type peptidase activity"/>
    <property type="evidence" value="ECO:0007669"/>
    <property type="project" value="InterPro"/>
</dbReference>
<dbReference type="EMBL" id="ATDP01000089">
    <property type="protein sequence ID" value="EQB14871.1"/>
    <property type="molecule type" value="Genomic_DNA"/>
</dbReference>
<evidence type="ECO:0000313" key="3">
    <source>
        <dbReference type="EMBL" id="EQB14871.1"/>
    </source>
</evidence>
<feature type="domain" description="Peptidase S9 prolyl oligopeptidase catalytic" evidence="2">
    <location>
        <begin position="518"/>
        <end position="679"/>
    </location>
</feature>
<keyword evidence="1" id="KW-0732">Signal</keyword>
<dbReference type="Gene3D" id="3.40.50.1820">
    <property type="entry name" value="alpha/beta hydrolase"/>
    <property type="match status" value="1"/>
</dbReference>
<reference evidence="3 4" key="1">
    <citation type="journal article" date="2013" name="Genome Announc.">
        <title>Draft Genome Sequence of Sphingobium lactosutens Strain DS20T, Isolated from a Hexachlorocyclohexane Dumpsite.</title>
        <authorList>
            <person name="Kumar R."/>
            <person name="Dwivedi V."/>
            <person name="Negi V."/>
            <person name="Khurana J.P."/>
            <person name="Lal R."/>
        </authorList>
    </citation>
    <scope>NUCLEOTIDE SEQUENCE [LARGE SCALE GENOMIC DNA]</scope>
    <source>
        <strain evidence="3 4">DS20</strain>
    </source>
</reference>
<dbReference type="InterPro" id="IPR001375">
    <property type="entry name" value="Peptidase_S9_cat"/>
</dbReference>
<dbReference type="Gene3D" id="2.120.10.30">
    <property type="entry name" value="TolB, C-terminal domain"/>
    <property type="match status" value="1"/>
</dbReference>
<dbReference type="eggNOG" id="COG0823">
    <property type="taxonomic scope" value="Bacteria"/>
</dbReference>
<organism evidence="3 4">
    <name type="scientific">Sphingobium lactosutens DS20</name>
    <dbReference type="NCBI Taxonomy" id="1331060"/>
    <lineage>
        <taxon>Bacteria</taxon>
        <taxon>Pseudomonadati</taxon>
        <taxon>Pseudomonadota</taxon>
        <taxon>Alphaproteobacteria</taxon>
        <taxon>Sphingomonadales</taxon>
        <taxon>Sphingomonadaceae</taxon>
        <taxon>Sphingobium</taxon>
    </lineage>
</organism>
<feature type="signal peptide" evidence="1">
    <location>
        <begin position="1"/>
        <end position="17"/>
    </location>
</feature>
<dbReference type="SUPFAM" id="SSF82171">
    <property type="entry name" value="DPP6 N-terminal domain-like"/>
    <property type="match status" value="1"/>
</dbReference>
<dbReference type="InterPro" id="IPR053536">
    <property type="entry name" value="Lasso_peptide_isopeptidase"/>
</dbReference>
<dbReference type="eggNOG" id="COG1506">
    <property type="taxonomic scope" value="Bacteria"/>
</dbReference>
<dbReference type="InterPro" id="IPR011042">
    <property type="entry name" value="6-blade_b-propeller_TolB-like"/>
</dbReference>
<protein>
    <recommendedName>
        <fullName evidence="2">Peptidase S9 prolyl oligopeptidase catalytic domain-containing protein</fullName>
    </recommendedName>
</protein>
<dbReference type="GO" id="GO:0006508">
    <property type="term" value="P:proteolysis"/>
    <property type="evidence" value="ECO:0007669"/>
    <property type="project" value="InterPro"/>
</dbReference>
<comment type="caution">
    <text evidence="3">The sequence shown here is derived from an EMBL/GenBank/DDBJ whole genome shotgun (WGS) entry which is preliminary data.</text>
</comment>
<dbReference type="InterPro" id="IPR029058">
    <property type="entry name" value="AB_hydrolase_fold"/>
</dbReference>
<dbReference type="Proteomes" id="UP000015531">
    <property type="component" value="Unassembled WGS sequence"/>
</dbReference>
<dbReference type="Pfam" id="PF00326">
    <property type="entry name" value="Peptidase_S9"/>
    <property type="match status" value="1"/>
</dbReference>
<name>T0HEW2_9SPHN</name>
<dbReference type="NCBIfam" id="NF033523">
    <property type="entry name" value="lasso_peptidase"/>
    <property type="match status" value="1"/>
</dbReference>
<dbReference type="InterPro" id="IPR011659">
    <property type="entry name" value="WD40"/>
</dbReference>
<proteinExistence type="predicted"/>
<feature type="chain" id="PRO_5004563599" description="Peptidase S9 prolyl oligopeptidase catalytic domain-containing protein" evidence="1">
    <location>
        <begin position="18"/>
        <end position="700"/>
    </location>
</feature>
<accession>T0HEW2</accession>
<gene>
    <name evidence="3" type="ORF">RLDS_11930</name>
</gene>
<dbReference type="Pfam" id="PF07676">
    <property type="entry name" value="PD40"/>
    <property type="match status" value="2"/>
</dbReference>
<evidence type="ECO:0000313" key="4">
    <source>
        <dbReference type="Proteomes" id="UP000015531"/>
    </source>
</evidence>
<dbReference type="PATRIC" id="fig|1331060.3.peg.2262"/>
<dbReference type="AlphaFoldDB" id="T0HEW2"/>
<dbReference type="SUPFAM" id="SSF53474">
    <property type="entry name" value="alpha/beta-Hydrolases"/>
    <property type="match status" value="1"/>
</dbReference>
<evidence type="ECO:0000259" key="2">
    <source>
        <dbReference type="Pfam" id="PF00326"/>
    </source>
</evidence>